<keyword evidence="2" id="KW-0255">Endonuclease</keyword>
<dbReference type="GO" id="GO:0003677">
    <property type="term" value="F:DNA binding"/>
    <property type="evidence" value="ECO:0007669"/>
    <property type="project" value="InterPro"/>
</dbReference>
<protein>
    <submittedName>
        <fullName evidence="2">Restriction endonuclease</fullName>
    </submittedName>
</protein>
<evidence type="ECO:0000313" key="2">
    <source>
        <dbReference type="EMBL" id="MSS64673.1"/>
    </source>
</evidence>
<keyword evidence="2" id="KW-0378">Hydrolase</keyword>
<dbReference type="SUPFAM" id="SSF52980">
    <property type="entry name" value="Restriction endonuclease-like"/>
    <property type="match status" value="1"/>
</dbReference>
<keyword evidence="2" id="KW-0540">Nuclease</keyword>
<sequence length="180" mass="20629">MGGVVKMIPYDKEKIRKYIEDSEKTSTKQEKGKLYEDLACYIFEMIPGVVIAKRNSMNQYNTEEVDVSIWNDKFSDGLHFLNNIFLVECKNWSNPVKSVDVNWFATKVEDRGLDFGILVAAHGITKENDEVKRAQSILTGYLRKHIQIIVLEKDEILALDTTDDIILLIKNKICELVVNG</sequence>
<dbReference type="Proteomes" id="UP000482209">
    <property type="component" value="Unassembled WGS sequence"/>
</dbReference>
<evidence type="ECO:0000259" key="1">
    <source>
        <dbReference type="Pfam" id="PF04471"/>
    </source>
</evidence>
<comment type="caution">
    <text evidence="2">The sequence shown here is derived from an EMBL/GenBank/DDBJ whole genome shotgun (WGS) entry which is preliminary data.</text>
</comment>
<dbReference type="InterPro" id="IPR011335">
    <property type="entry name" value="Restrct_endonuc-II-like"/>
</dbReference>
<gene>
    <name evidence="2" type="ORF">FYJ58_12425</name>
</gene>
<name>A0A6L5Y3F2_9FIRM</name>
<dbReference type="GO" id="GO:0009307">
    <property type="term" value="P:DNA restriction-modification system"/>
    <property type="evidence" value="ECO:0007669"/>
    <property type="project" value="InterPro"/>
</dbReference>
<dbReference type="InterPro" id="IPR007560">
    <property type="entry name" value="Restrct_endonuc_IV_Mrr"/>
</dbReference>
<dbReference type="EMBL" id="VUMT01000024">
    <property type="protein sequence ID" value="MSS64673.1"/>
    <property type="molecule type" value="Genomic_DNA"/>
</dbReference>
<organism evidence="2 3">
    <name type="scientific">Velocimicrobium porci</name>
    <dbReference type="NCBI Taxonomy" id="2606634"/>
    <lineage>
        <taxon>Bacteria</taxon>
        <taxon>Bacillati</taxon>
        <taxon>Bacillota</taxon>
        <taxon>Clostridia</taxon>
        <taxon>Lachnospirales</taxon>
        <taxon>Lachnospiraceae</taxon>
        <taxon>Velocimicrobium</taxon>
    </lineage>
</organism>
<evidence type="ECO:0000313" key="3">
    <source>
        <dbReference type="Proteomes" id="UP000482209"/>
    </source>
</evidence>
<feature type="domain" description="Restriction endonuclease type IV Mrr" evidence="1">
    <location>
        <begin position="56"/>
        <end position="134"/>
    </location>
</feature>
<dbReference type="AlphaFoldDB" id="A0A6L5Y3F2"/>
<dbReference type="GO" id="GO:0004519">
    <property type="term" value="F:endonuclease activity"/>
    <property type="evidence" value="ECO:0007669"/>
    <property type="project" value="UniProtKB-KW"/>
</dbReference>
<dbReference type="Pfam" id="PF04471">
    <property type="entry name" value="Mrr_cat"/>
    <property type="match status" value="1"/>
</dbReference>
<accession>A0A6L5Y3F2</accession>
<reference evidence="2 3" key="1">
    <citation type="submission" date="2019-08" db="EMBL/GenBank/DDBJ databases">
        <title>In-depth cultivation of the pig gut microbiome towards novel bacterial diversity and tailored functional studies.</title>
        <authorList>
            <person name="Wylensek D."/>
            <person name="Hitch T.C.A."/>
            <person name="Clavel T."/>
        </authorList>
    </citation>
    <scope>NUCLEOTIDE SEQUENCE [LARGE SCALE GENOMIC DNA]</scope>
    <source>
        <strain evidence="2 3">WCA-693-APC-MOT-I</strain>
    </source>
</reference>
<keyword evidence="3" id="KW-1185">Reference proteome</keyword>
<proteinExistence type="predicted"/>